<accession>A0A2P2QUH3</accession>
<proteinExistence type="predicted"/>
<evidence type="ECO:0000256" key="1">
    <source>
        <dbReference type="SAM" id="Phobius"/>
    </source>
</evidence>
<reference evidence="2" key="1">
    <citation type="submission" date="2018-02" db="EMBL/GenBank/DDBJ databases">
        <title>Rhizophora mucronata_Transcriptome.</title>
        <authorList>
            <person name="Meera S.P."/>
            <person name="Sreeshan A."/>
            <person name="Augustine A."/>
        </authorList>
    </citation>
    <scope>NUCLEOTIDE SEQUENCE</scope>
    <source>
        <tissue evidence="2">Leaf</tissue>
    </source>
</reference>
<sequence length="88" mass="9924">MLLLFTHPVFYAVPWFVIYCCPCSLYLYVMQQFCVCQNSKITSRKASIIKFLGSSSLLEMLGICVDKIILDLGLYISNVCLACLADNL</sequence>
<name>A0A2P2QUH3_RHIMU</name>
<keyword evidence="1" id="KW-0472">Membrane</keyword>
<protein>
    <submittedName>
        <fullName evidence="2">Uncharacterized protein</fullName>
    </submittedName>
</protein>
<organism evidence="2">
    <name type="scientific">Rhizophora mucronata</name>
    <name type="common">Asiatic mangrove</name>
    <dbReference type="NCBI Taxonomy" id="61149"/>
    <lineage>
        <taxon>Eukaryota</taxon>
        <taxon>Viridiplantae</taxon>
        <taxon>Streptophyta</taxon>
        <taxon>Embryophyta</taxon>
        <taxon>Tracheophyta</taxon>
        <taxon>Spermatophyta</taxon>
        <taxon>Magnoliopsida</taxon>
        <taxon>eudicotyledons</taxon>
        <taxon>Gunneridae</taxon>
        <taxon>Pentapetalae</taxon>
        <taxon>rosids</taxon>
        <taxon>fabids</taxon>
        <taxon>Malpighiales</taxon>
        <taxon>Rhizophoraceae</taxon>
        <taxon>Rhizophora</taxon>
    </lineage>
</organism>
<dbReference type="EMBL" id="GGEC01090159">
    <property type="protein sequence ID" value="MBX70643.1"/>
    <property type="molecule type" value="Transcribed_RNA"/>
</dbReference>
<keyword evidence="1" id="KW-0812">Transmembrane</keyword>
<feature type="transmembrane region" description="Helical" evidence="1">
    <location>
        <begin position="12"/>
        <end position="30"/>
    </location>
</feature>
<keyword evidence="1" id="KW-1133">Transmembrane helix</keyword>
<evidence type="ECO:0000313" key="2">
    <source>
        <dbReference type="EMBL" id="MBX70643.1"/>
    </source>
</evidence>
<dbReference type="AlphaFoldDB" id="A0A2P2QUH3"/>